<dbReference type="GO" id="GO:0003697">
    <property type="term" value="F:single-stranded DNA binding"/>
    <property type="evidence" value="ECO:0007669"/>
    <property type="project" value="InterPro"/>
</dbReference>
<protein>
    <submittedName>
        <fullName evidence="4">DUF1738 domain-containing protein</fullName>
    </submittedName>
</protein>
<dbReference type="AlphaFoldDB" id="A0A396AUP6"/>
<comment type="caution">
    <text evidence="4">The sequence shown here is derived from an EMBL/GenBank/DDBJ whole genome shotgun (WGS) entry which is preliminary data.</text>
</comment>
<dbReference type="InterPro" id="IPR041459">
    <property type="entry name" value="MPTase-PolyVal"/>
</dbReference>
<evidence type="ECO:0000313" key="4">
    <source>
        <dbReference type="EMBL" id="RGN88801.1"/>
    </source>
</evidence>
<gene>
    <name evidence="4" type="ORF">DXB37_20155</name>
</gene>
<evidence type="ECO:0000256" key="1">
    <source>
        <dbReference type="SAM" id="MobiDB-lite"/>
    </source>
</evidence>
<dbReference type="RefSeq" id="WP_117601603.1">
    <property type="nucleotide sequence ID" value="NZ_JADMPP010000019.1"/>
</dbReference>
<sequence>MAGKRYNPDGPSAEERALERFTELMIKKISSIKGDWKKPWFTENFMAWPKNLSGREYNGMNALMLMLLCEENNYKLPVFCTFQRVSGLNYSTDRQGNHKPLTDANGERLPQVSVLKGEKSFPVFITTFTVVDKETKEKIKMEDYRKLSPEEQKKYSVYPKLNVHNVFNVAQTNLREARPELYEKLCERNNLKRPASLDDEKMAFAPLDEMIEKKLWVCPISLEHQDSAYYSIAKDAIVLPEKSQFINGESFYGTLLHEMTHSTGAEGRLDRIKPAAFGSQEYAREELVAELGSALVASQYGITKTIKEDSAQYLGSWLDVLKESPEFLKTTLFDVKKASSMIAQRIDAVAEKIEAKARPFYCSVAFLQSQDDTARLDAFKDKGDFEGLLNEATEYYDGNGMDEMYTYRYPAQHAHDNVLIENEKWALVYNGSVGGTYDLMLKYSEEEVRDHIRRYGIGRASEDVKNFAKDMVAKEYLSTVKVRSPKFEMPTGDILCAYYNRLSDTLDVGTVVNGKFTERHSFAYDHDKDLTDNLQNVRTALEAMPEYQYRGDVAGERVNPQIDLMDADNDGNTQEVAHEEREQEDEYVPYRRGR</sequence>
<reference evidence="4 5" key="1">
    <citation type="submission" date="2018-08" db="EMBL/GenBank/DDBJ databases">
        <title>A genome reference for cultivated species of the human gut microbiota.</title>
        <authorList>
            <person name="Zou Y."/>
            <person name="Xue W."/>
            <person name="Luo G."/>
        </authorList>
    </citation>
    <scope>NUCLEOTIDE SEQUENCE [LARGE SCALE GENOMIC DNA]</scope>
    <source>
        <strain evidence="4 5">OM03-4</strain>
    </source>
</reference>
<organism evidence="4 5">
    <name type="scientific">Bacteroides uniformis</name>
    <dbReference type="NCBI Taxonomy" id="820"/>
    <lineage>
        <taxon>Bacteria</taxon>
        <taxon>Pseudomonadati</taxon>
        <taxon>Bacteroidota</taxon>
        <taxon>Bacteroidia</taxon>
        <taxon>Bacteroidales</taxon>
        <taxon>Bacteroidaceae</taxon>
        <taxon>Bacteroides</taxon>
    </lineage>
</organism>
<dbReference type="Proteomes" id="UP000260759">
    <property type="component" value="Unassembled WGS sequence"/>
</dbReference>
<evidence type="ECO:0000259" key="2">
    <source>
        <dbReference type="Pfam" id="PF08401"/>
    </source>
</evidence>
<feature type="region of interest" description="Disordered" evidence="1">
    <location>
        <begin position="564"/>
        <end position="594"/>
    </location>
</feature>
<feature type="domain" description="N-terminal" evidence="2">
    <location>
        <begin position="17"/>
        <end position="167"/>
    </location>
</feature>
<dbReference type="Pfam" id="PF08401">
    <property type="entry name" value="ArdcN"/>
    <property type="match status" value="1"/>
</dbReference>
<dbReference type="InterPro" id="IPR013610">
    <property type="entry name" value="ArdC_N"/>
</dbReference>
<evidence type="ECO:0000259" key="3">
    <source>
        <dbReference type="Pfam" id="PF18818"/>
    </source>
</evidence>
<name>A0A396AUP6_BACUN</name>
<evidence type="ECO:0000313" key="5">
    <source>
        <dbReference type="Proteomes" id="UP000260759"/>
    </source>
</evidence>
<dbReference type="Pfam" id="PF18818">
    <property type="entry name" value="MPTase-PolyVal"/>
    <property type="match status" value="1"/>
</dbReference>
<feature type="domain" description="Polyvalent protein metallopeptidase" evidence="3">
    <location>
        <begin position="224"/>
        <end position="326"/>
    </location>
</feature>
<proteinExistence type="predicted"/>
<dbReference type="EMBL" id="QSVA01000029">
    <property type="protein sequence ID" value="RGN88801.1"/>
    <property type="molecule type" value="Genomic_DNA"/>
</dbReference>
<accession>A0A396AUP6</accession>